<protein>
    <submittedName>
        <fullName evidence="1">Uncharacterized protein</fullName>
    </submittedName>
</protein>
<organism evidence="1">
    <name type="scientific">viral metagenome</name>
    <dbReference type="NCBI Taxonomy" id="1070528"/>
    <lineage>
        <taxon>unclassified sequences</taxon>
        <taxon>metagenomes</taxon>
        <taxon>organismal metagenomes</taxon>
    </lineage>
</organism>
<dbReference type="EMBL" id="MN739837">
    <property type="protein sequence ID" value="QHT74102.1"/>
    <property type="molecule type" value="Genomic_DNA"/>
</dbReference>
<accession>A0A6C0H0Q3</accession>
<name>A0A6C0H0Q3_9ZZZZ</name>
<proteinExistence type="predicted"/>
<dbReference type="AlphaFoldDB" id="A0A6C0H0Q3"/>
<sequence length="350" mass="40362">MVNYVLQHFITDSQIDNHNYKYIVQNIINSNRIIPRLQALNQITLQPSKSESDLIIELRNRLGLKTVYQWVDDLTDPAPVLNPIPAPVIGIIPYSQLFFNRTGEEIENLYVRSNAIVSDLIINRKSNILLMDGHGRTLYFIIYLIRQARGNPAHLAHFPGLAENITITICDIDVNVMRWHNNFFPTSSDNITIVNTEGNIFDLFLPINPDGGARDTILVPYINQTVIYLNFCGFGESFHVLKTLLTEIYQKVVVGNIYISTNYTMGSIGYVNELFFFNRDLNPHNDQNRNSFRIPEICHNHIGNFRSDFKTFAISHAILAPLGRDVIRYGGYYNKYLKYKLKYLKLKEKL</sequence>
<reference evidence="1" key="1">
    <citation type="journal article" date="2020" name="Nature">
        <title>Giant virus diversity and host interactions through global metagenomics.</title>
        <authorList>
            <person name="Schulz F."/>
            <person name="Roux S."/>
            <person name="Paez-Espino D."/>
            <person name="Jungbluth S."/>
            <person name="Walsh D.A."/>
            <person name="Denef V.J."/>
            <person name="McMahon K.D."/>
            <person name="Konstantinidis K.T."/>
            <person name="Eloe-Fadrosh E.A."/>
            <person name="Kyrpides N.C."/>
            <person name="Woyke T."/>
        </authorList>
    </citation>
    <scope>NUCLEOTIDE SEQUENCE</scope>
    <source>
        <strain evidence="1">GVMAG-M-3300023179-4</strain>
    </source>
</reference>
<evidence type="ECO:0000313" key="1">
    <source>
        <dbReference type="EMBL" id="QHT74102.1"/>
    </source>
</evidence>